<name>A0ABT6NAE6_9FIRM</name>
<keyword evidence="3" id="KW-1185">Reference proteome</keyword>
<feature type="transmembrane region" description="Helical" evidence="1">
    <location>
        <begin position="255"/>
        <end position="274"/>
    </location>
</feature>
<feature type="transmembrane region" description="Helical" evidence="1">
    <location>
        <begin position="187"/>
        <end position="212"/>
    </location>
</feature>
<organism evidence="2 3">
    <name type="scientific">Fusibacter bizertensis</name>
    <dbReference type="NCBI Taxonomy" id="1488331"/>
    <lineage>
        <taxon>Bacteria</taxon>
        <taxon>Bacillati</taxon>
        <taxon>Bacillota</taxon>
        <taxon>Clostridia</taxon>
        <taxon>Eubacteriales</taxon>
        <taxon>Eubacteriales Family XII. Incertae Sedis</taxon>
        <taxon>Fusibacter</taxon>
    </lineage>
</organism>
<keyword evidence="1" id="KW-0472">Membrane</keyword>
<protein>
    <submittedName>
        <fullName evidence="2">Uncharacterized protein</fullName>
    </submittedName>
</protein>
<keyword evidence="1" id="KW-0812">Transmembrane</keyword>
<evidence type="ECO:0000313" key="2">
    <source>
        <dbReference type="EMBL" id="MDH8677391.1"/>
    </source>
</evidence>
<evidence type="ECO:0000313" key="3">
    <source>
        <dbReference type="Proteomes" id="UP001158045"/>
    </source>
</evidence>
<feature type="transmembrane region" description="Helical" evidence="1">
    <location>
        <begin position="319"/>
        <end position="338"/>
    </location>
</feature>
<dbReference type="RefSeq" id="WP_281093203.1">
    <property type="nucleotide sequence ID" value="NZ_JARYZI010000002.1"/>
</dbReference>
<keyword evidence="1" id="KW-1133">Transmembrane helix</keyword>
<dbReference type="EMBL" id="JARYZI010000002">
    <property type="protein sequence ID" value="MDH8677391.1"/>
    <property type="molecule type" value="Genomic_DNA"/>
</dbReference>
<feature type="transmembrane region" description="Helical" evidence="1">
    <location>
        <begin position="281"/>
        <end position="299"/>
    </location>
</feature>
<feature type="transmembrane region" description="Helical" evidence="1">
    <location>
        <begin position="46"/>
        <end position="63"/>
    </location>
</feature>
<evidence type="ECO:0000256" key="1">
    <source>
        <dbReference type="SAM" id="Phobius"/>
    </source>
</evidence>
<feature type="transmembrane region" description="Helical" evidence="1">
    <location>
        <begin position="122"/>
        <end position="143"/>
    </location>
</feature>
<reference evidence="2 3" key="1">
    <citation type="submission" date="2023-04" db="EMBL/GenBank/DDBJ databases">
        <title>Fusibacter bizertensis strain WBS, isolated from littoral bottom sediments of the Arctic seas - biochemical and genomic analysis.</title>
        <authorList>
            <person name="Brioukhanov A.L."/>
        </authorList>
    </citation>
    <scope>NUCLEOTIDE SEQUENCE [LARGE SCALE GENOMIC DNA]</scope>
    <source>
        <strain evidence="2 3">WBS</strain>
    </source>
</reference>
<proteinExistence type="predicted"/>
<gene>
    <name evidence="2" type="ORF">QE109_04480</name>
</gene>
<feature type="transmembrane region" description="Helical" evidence="1">
    <location>
        <begin position="83"/>
        <end position="110"/>
    </location>
</feature>
<comment type="caution">
    <text evidence="2">The sequence shown here is derived from an EMBL/GenBank/DDBJ whole genome shotgun (WGS) entry which is preliminary data.</text>
</comment>
<dbReference type="Proteomes" id="UP001158045">
    <property type="component" value="Unassembled WGS sequence"/>
</dbReference>
<feature type="transmembrane region" description="Helical" evidence="1">
    <location>
        <begin position="621"/>
        <end position="642"/>
    </location>
</feature>
<sequence length="1127" mass="127253">MKARLAARLESMMKSIFVQGRIIMEGVKRSIKADTFNFNVNLTRHNLIVSTLLWLYFLTINSSKGSFFSDEGGVGVLGSFVEIVIRLVAGLPLVIIDMIPLIAVIILIVLHFMDKPIKKVFLSLLPLILISHFLYVAMSIVGFVYSSSFYFAGFFLFILTLYMLLIKENKARAMKSFYSKSFEIKLVKYNLSILIFLAIITLIAVFTPFLGYSNEVGAFLDMVEATGSLSGDVSKVTNSFSSAAYETIENINSSLVMMKLPFLILSFLAIYRALKNKNQVFMLPLSLLVMGMITFIGLPLGLEKLKIDEVFTVSSVIKWIGYLMFMWMLFEMVFVREVQKYVKAYGKKGVERLGNFAVLSEKSRFTSQAIMRQFSKIPFFGKKIGMKYTSTNNVKAQELADKIEGDDAHKVTGKTLVSIGESRFAQTSDYGLGGIKLVLDNQSLVAYVKVFNFTKLDLSALVFDIKLSDILNQELGQIKGVQLLDIDLLSDGESGWLRLPFDSEHVNARRIELILTNSVSGDGEIRTYAQSNVAEPLTVKTAKSEELSVESESVIDGSESVIVKSENETADGKNIRDFKAEFVTAFSKGKDNLKAFFIKISQLIKKKASAIIKWAKSNRRLTLIASLLVLSLIVVFSVFSFATHRPLTEEKALKAFYDHLDVEDQASLQVTNFEEDKNSRYEINYVQALGEYELYQNSVLRYERSFFGRWYVSDVSVKRSLATPLLGADSSLYKEDYITDLEDERFTALGGNFNFEFPDQVNYKSTLQSIPVAYVFESEIGTYAGFLNVQFSFDDLEWGLTSIENDEGLMVFTPLDLVAESIVSLDFAKNLRVDELTINGKEMSDTIVQVAQIGNAEPSDDYMDLAVPVKITYNDGSFIGVSDRYFNYTYTKGEGYVLNPKSKDFLIYVEAADLEGNTNLTSFKGTYDFVISDTFETDSKEQVVLAIRGIHEPPLFDNNGELTAQDRKMGDVMIFNDQGEVMTEAVAFNRMEGSGLETSTDIMYNNYEYGISLYRETELFSFLEEDEKLIVLKEHTVYGNEEKYLVSLNKINDTYELVEVHRYEAEVIEEGGFVTSQEAYADGLPIDFEVFHTYYSDAFSKDDGMYMAIYDVDYYQGDRSVTWISTN</sequence>
<feature type="transmembrane region" description="Helical" evidence="1">
    <location>
        <begin position="149"/>
        <end position="166"/>
    </location>
</feature>
<accession>A0ABT6NAE6</accession>